<keyword evidence="1" id="KW-0325">Glycoprotein</keyword>
<accession>A0A7S4Q127</accession>
<evidence type="ECO:0000256" key="3">
    <source>
        <dbReference type="SAM" id="Phobius"/>
    </source>
</evidence>
<dbReference type="AlphaFoldDB" id="A0A7S4Q127"/>
<dbReference type="GO" id="GO:0005789">
    <property type="term" value="C:endoplasmic reticulum membrane"/>
    <property type="evidence" value="ECO:0007669"/>
    <property type="project" value="TreeGrafter"/>
</dbReference>
<feature type="transmembrane region" description="Helical" evidence="3">
    <location>
        <begin position="410"/>
        <end position="430"/>
    </location>
</feature>
<keyword evidence="3" id="KW-0812">Transmembrane</keyword>
<dbReference type="PANTHER" id="PTHR14463:SF5">
    <property type="entry name" value="LIPASE MATURATION FACTOR 2"/>
    <property type="match status" value="1"/>
</dbReference>
<evidence type="ECO:0000259" key="4">
    <source>
        <dbReference type="Pfam" id="PF25179"/>
    </source>
</evidence>
<evidence type="ECO:0000256" key="2">
    <source>
        <dbReference type="ARBA" id="ARBA00040643"/>
    </source>
</evidence>
<name>A0A7S4Q127_9DINO</name>
<keyword evidence="3" id="KW-1133">Transmembrane helix</keyword>
<proteinExistence type="predicted"/>
<dbReference type="PANTHER" id="PTHR14463">
    <property type="entry name" value="LIPASE MATURATION FACTOR"/>
    <property type="match status" value="1"/>
</dbReference>
<evidence type="ECO:0000313" key="5">
    <source>
        <dbReference type="EMBL" id="CAE4568861.1"/>
    </source>
</evidence>
<evidence type="ECO:0000256" key="1">
    <source>
        <dbReference type="ARBA" id="ARBA00023180"/>
    </source>
</evidence>
<dbReference type="Pfam" id="PF25179">
    <property type="entry name" value="LMF1_C"/>
    <property type="match status" value="1"/>
</dbReference>
<dbReference type="InterPro" id="IPR009613">
    <property type="entry name" value="LMF"/>
</dbReference>
<dbReference type="GO" id="GO:0051604">
    <property type="term" value="P:protein maturation"/>
    <property type="evidence" value="ECO:0007669"/>
    <property type="project" value="InterPro"/>
</dbReference>
<dbReference type="EMBL" id="HBNR01013129">
    <property type="protein sequence ID" value="CAE4568861.1"/>
    <property type="molecule type" value="Transcribed_RNA"/>
</dbReference>
<sequence>MFEIRQLGNGGNAVSAADMLGHVPVVLADPLSFTSALGSDRWRVDPRYGIRDVDAFTKVALSPRCLTVFFALVAGSCLRYSVAPWAQVSKRRGGSCMQLALALSTGFRSLGRLAICSLALPLLVLCLLPFDHNVGIPFAAAVRPLEQALDPWQVSTSYGLFRRMTGVGRAPGGHAGWGGLPPSVVEVPAVVLEGTLDGRDWKEVPFRYTPGRPTRQPRRTAPHQPRLDWQMWFAALGSYEHHPWFVHLLYKLLEGSDHALALLDVDESPWPKGQSPKFLRAWLYRYDFTRLDTAWARSIPGARVLNVSSSADAGLWWTRSRAREYLPAVSRDSLEDVVRRQGWPVGKTRREAALRRAANCTAAHRRGVLTGRWCDSVLAARRWAEPLRWRTGWTVRSGVLRALWPAASDLFFIDIHFVLLLGPLLAIYGLRCLCRLVCASCFRRQGARAKASSGKVKKE</sequence>
<protein>
    <recommendedName>
        <fullName evidence="2">Lipase maturation factor 2</fullName>
    </recommendedName>
</protein>
<reference evidence="5" key="1">
    <citation type="submission" date="2021-01" db="EMBL/GenBank/DDBJ databases">
        <authorList>
            <person name="Corre E."/>
            <person name="Pelletier E."/>
            <person name="Niang G."/>
            <person name="Scheremetjew M."/>
            <person name="Finn R."/>
            <person name="Kale V."/>
            <person name="Holt S."/>
            <person name="Cochrane G."/>
            <person name="Meng A."/>
            <person name="Brown T."/>
            <person name="Cohen L."/>
        </authorList>
    </citation>
    <scope>NUCLEOTIDE SEQUENCE</scope>
    <source>
        <strain evidence="5">CCMP3105</strain>
    </source>
</reference>
<organism evidence="5">
    <name type="scientific">Alexandrium monilatum</name>
    <dbReference type="NCBI Taxonomy" id="311494"/>
    <lineage>
        <taxon>Eukaryota</taxon>
        <taxon>Sar</taxon>
        <taxon>Alveolata</taxon>
        <taxon>Dinophyceae</taxon>
        <taxon>Gonyaulacales</taxon>
        <taxon>Pyrocystaceae</taxon>
        <taxon>Alexandrium</taxon>
    </lineage>
</organism>
<gene>
    <name evidence="5" type="ORF">AMON00008_LOCUS8480</name>
</gene>
<keyword evidence="3" id="KW-0472">Membrane</keyword>
<feature type="domain" description="Lipase maturation factor 1/2 C-terminal" evidence="4">
    <location>
        <begin position="156"/>
        <end position="327"/>
    </location>
</feature>
<dbReference type="InterPro" id="IPR057433">
    <property type="entry name" value="LMF1/2_C"/>
</dbReference>